<dbReference type="AlphaFoldDB" id="A0A094YRZ0"/>
<sequence length="145" mass="16005">MCDVAELYETANSAASKGCGCSYELYVQKLTREIDHTASHLTPDQAAALQEYARQKGDYAPDADEGHLEGFCCHGIEYGCCPAGCDDVEEDDWDSEDEEAARIALNQEIMAEIEEEAEQARLAAIAARDERVLDRIGMIRRRVAA</sequence>
<dbReference type="EMBL" id="JOKM01000051">
    <property type="protein sequence ID" value="KGB24172.1"/>
    <property type="molecule type" value="Genomic_DNA"/>
</dbReference>
<name>A0A094YRZ0_9PROT</name>
<proteinExistence type="predicted"/>
<protein>
    <recommendedName>
        <fullName evidence="4">Plasmid protein</fullName>
    </recommendedName>
</protein>
<dbReference type="PATRIC" id="fig|104102.7.peg.1307"/>
<keyword evidence="3" id="KW-1185">Reference proteome</keyword>
<keyword evidence="1" id="KW-0175">Coiled coil</keyword>
<evidence type="ECO:0000313" key="2">
    <source>
        <dbReference type="EMBL" id="KGB24172.1"/>
    </source>
</evidence>
<evidence type="ECO:0008006" key="4">
    <source>
        <dbReference type="Google" id="ProtNLM"/>
    </source>
</evidence>
<dbReference type="Proteomes" id="UP000029448">
    <property type="component" value="Unassembled WGS sequence"/>
</dbReference>
<evidence type="ECO:0000256" key="1">
    <source>
        <dbReference type="SAM" id="Coils"/>
    </source>
</evidence>
<dbReference type="RefSeq" id="WP_035379248.1">
    <property type="nucleotide sequence ID" value="NZ_JACAOJ010000066.1"/>
</dbReference>
<dbReference type="STRING" id="104102.AtDm6_1317"/>
<evidence type="ECO:0000313" key="3">
    <source>
        <dbReference type="Proteomes" id="UP000029448"/>
    </source>
</evidence>
<organism evidence="2 3">
    <name type="scientific">Acetobacter tropicalis</name>
    <dbReference type="NCBI Taxonomy" id="104102"/>
    <lineage>
        <taxon>Bacteria</taxon>
        <taxon>Pseudomonadati</taxon>
        <taxon>Pseudomonadota</taxon>
        <taxon>Alphaproteobacteria</taxon>
        <taxon>Acetobacterales</taxon>
        <taxon>Acetobacteraceae</taxon>
        <taxon>Acetobacter</taxon>
    </lineage>
</organism>
<gene>
    <name evidence="2" type="ORF">AtDm6_1317</name>
</gene>
<accession>A0A094YRZ0</accession>
<comment type="caution">
    <text evidence="2">The sequence shown here is derived from an EMBL/GenBank/DDBJ whole genome shotgun (WGS) entry which is preliminary data.</text>
</comment>
<reference evidence="2 3" key="1">
    <citation type="submission" date="2014-06" db="EMBL/GenBank/DDBJ databases">
        <title>Functional and comparative genomic analyses of the Drosophila gut microbiota identify candidate symbiosis factors.</title>
        <authorList>
            <person name="Newell P.D."/>
            <person name="Chaston J.M."/>
            <person name="Douglas A.E."/>
        </authorList>
    </citation>
    <scope>NUCLEOTIDE SEQUENCE [LARGE SCALE GENOMIC DNA]</scope>
    <source>
        <strain evidence="2 3">DmCS_006</strain>
    </source>
</reference>
<feature type="coiled-coil region" evidence="1">
    <location>
        <begin position="103"/>
        <end position="130"/>
    </location>
</feature>